<accession>A0A9N9KQN4</accession>
<organism evidence="2 3">
    <name type="scientific">Hymenoscyphus fraxineus</name>
    <dbReference type="NCBI Taxonomy" id="746836"/>
    <lineage>
        <taxon>Eukaryota</taxon>
        <taxon>Fungi</taxon>
        <taxon>Dikarya</taxon>
        <taxon>Ascomycota</taxon>
        <taxon>Pezizomycotina</taxon>
        <taxon>Leotiomycetes</taxon>
        <taxon>Helotiales</taxon>
        <taxon>Helotiaceae</taxon>
        <taxon>Hymenoscyphus</taxon>
    </lineage>
</organism>
<dbReference type="AlphaFoldDB" id="A0A9N9KQN4"/>
<sequence>MQYLNIIAAMATIASIASANSIIFVSRDTTDRTVCWYSAPGSATIPKTSVPGRGTVHVPIPEGWEGAWQTSKSATDCGPVGIRGEIKFNGFEDKSWYDVSAIDNLTNNEGVHWLYPQSGNGVHSGCEKFPCDTSYNRPDDKQTQVTDEKDLICEIGG</sequence>
<feature type="signal peptide" evidence="1">
    <location>
        <begin position="1"/>
        <end position="19"/>
    </location>
</feature>
<gene>
    <name evidence="2" type="ORF">HYFRA_00000877</name>
</gene>
<evidence type="ECO:0000256" key="1">
    <source>
        <dbReference type="SAM" id="SignalP"/>
    </source>
</evidence>
<reference evidence="2" key="1">
    <citation type="submission" date="2021-07" db="EMBL/GenBank/DDBJ databases">
        <authorList>
            <person name="Durling M."/>
        </authorList>
    </citation>
    <scope>NUCLEOTIDE SEQUENCE</scope>
</reference>
<proteinExistence type="predicted"/>
<dbReference type="Proteomes" id="UP000696280">
    <property type="component" value="Unassembled WGS sequence"/>
</dbReference>
<evidence type="ECO:0000313" key="3">
    <source>
        <dbReference type="Proteomes" id="UP000696280"/>
    </source>
</evidence>
<comment type="caution">
    <text evidence="2">The sequence shown here is derived from an EMBL/GenBank/DDBJ whole genome shotgun (WGS) entry which is preliminary data.</text>
</comment>
<evidence type="ECO:0008006" key="4">
    <source>
        <dbReference type="Google" id="ProtNLM"/>
    </source>
</evidence>
<protein>
    <recommendedName>
        <fullName evidence="4">DNase1 protein</fullName>
    </recommendedName>
</protein>
<feature type="chain" id="PRO_5040360307" description="DNase1 protein" evidence="1">
    <location>
        <begin position="20"/>
        <end position="157"/>
    </location>
</feature>
<dbReference type="EMBL" id="CAJVRL010000045">
    <property type="protein sequence ID" value="CAG8952139.1"/>
    <property type="molecule type" value="Genomic_DNA"/>
</dbReference>
<keyword evidence="1" id="KW-0732">Signal</keyword>
<name>A0A9N9KQN4_9HELO</name>
<keyword evidence="3" id="KW-1185">Reference proteome</keyword>
<dbReference type="OrthoDB" id="3513524at2759"/>
<evidence type="ECO:0000313" key="2">
    <source>
        <dbReference type="EMBL" id="CAG8952139.1"/>
    </source>
</evidence>